<name>A0A0L6W632_9FIRM</name>
<accession>A0A0L6W632</accession>
<dbReference type="CDD" id="cd02440">
    <property type="entry name" value="AdoMet_MTases"/>
    <property type="match status" value="1"/>
</dbReference>
<protein>
    <submittedName>
        <fullName evidence="2">Type 11 methyltransferase</fullName>
    </submittedName>
</protein>
<dbReference type="InterPro" id="IPR029063">
    <property type="entry name" value="SAM-dependent_MTases_sf"/>
</dbReference>
<dbReference type="PANTHER" id="PTHR45036:SF1">
    <property type="entry name" value="METHYLTRANSFERASE LIKE 7A"/>
    <property type="match status" value="1"/>
</dbReference>
<organism evidence="2 3">
    <name type="scientific">Thermincola ferriacetica</name>
    <dbReference type="NCBI Taxonomy" id="281456"/>
    <lineage>
        <taxon>Bacteria</taxon>
        <taxon>Bacillati</taxon>
        <taxon>Bacillota</taxon>
        <taxon>Clostridia</taxon>
        <taxon>Eubacteriales</taxon>
        <taxon>Thermincolaceae</taxon>
        <taxon>Thermincola</taxon>
    </lineage>
</organism>
<comment type="caution">
    <text evidence="2">The sequence shown here is derived from an EMBL/GenBank/DDBJ whole genome shotgun (WGS) entry which is preliminary data.</text>
</comment>
<evidence type="ECO:0000259" key="1">
    <source>
        <dbReference type="Pfam" id="PF08241"/>
    </source>
</evidence>
<dbReference type="GO" id="GO:0008757">
    <property type="term" value="F:S-adenosylmethionine-dependent methyltransferase activity"/>
    <property type="evidence" value="ECO:0007669"/>
    <property type="project" value="InterPro"/>
</dbReference>
<keyword evidence="2" id="KW-0489">Methyltransferase</keyword>
<dbReference type="RefSeq" id="WP_052216929.1">
    <property type="nucleotide sequence ID" value="NZ_LGTE01000003.1"/>
</dbReference>
<feature type="domain" description="Methyltransferase type 11" evidence="1">
    <location>
        <begin position="43"/>
        <end position="136"/>
    </location>
</feature>
<dbReference type="InterPro" id="IPR013216">
    <property type="entry name" value="Methyltransf_11"/>
</dbReference>
<keyword evidence="3" id="KW-1185">Reference proteome</keyword>
<evidence type="ECO:0000313" key="2">
    <source>
        <dbReference type="EMBL" id="KNZ70564.1"/>
    </source>
</evidence>
<gene>
    <name evidence="2" type="ORF">Tfer_0748</name>
</gene>
<proteinExistence type="predicted"/>
<dbReference type="PANTHER" id="PTHR45036">
    <property type="entry name" value="METHYLTRANSFERASE LIKE 7B"/>
    <property type="match status" value="1"/>
</dbReference>
<sequence>MAATTEIIRRRYDRTSIFYDCMDWLINDEIRKKVIELAYGKVLEVGVGTGKNLKFYSPACEVTGIDFSPGMLKKARQRAKGLANVTLYEMDVQNLDFPDNTFDTVIGTCVFCTVPDPIKGFRELNRVCKPDGQMVFLEHVRSANQVLGILMDILNPLVVRVIGSNINRETVENMKKAGLHVETVETVGMEILKLIVAKPNK</sequence>
<dbReference type="InterPro" id="IPR052356">
    <property type="entry name" value="Thiol_S-MT"/>
</dbReference>
<keyword evidence="2" id="KW-0808">Transferase</keyword>
<dbReference type="PATRIC" id="fig|281456.6.peg.794"/>
<reference evidence="3" key="1">
    <citation type="submission" date="2015-07" db="EMBL/GenBank/DDBJ databases">
        <title>Complete Genome of Thermincola ferriacetica strain Z-0001T.</title>
        <authorList>
            <person name="Lusk B."/>
            <person name="Badalamenti J.P."/>
            <person name="Parameswaran P."/>
            <person name="Bond D.R."/>
            <person name="Torres C.I."/>
        </authorList>
    </citation>
    <scope>NUCLEOTIDE SEQUENCE [LARGE SCALE GENOMIC DNA]</scope>
    <source>
        <strain evidence="3">Z-0001</strain>
    </source>
</reference>
<evidence type="ECO:0000313" key="3">
    <source>
        <dbReference type="Proteomes" id="UP000037175"/>
    </source>
</evidence>
<dbReference type="GO" id="GO:0032259">
    <property type="term" value="P:methylation"/>
    <property type="evidence" value="ECO:0007669"/>
    <property type="project" value="UniProtKB-KW"/>
</dbReference>
<dbReference type="EMBL" id="LGTE01000003">
    <property type="protein sequence ID" value="KNZ70564.1"/>
    <property type="molecule type" value="Genomic_DNA"/>
</dbReference>
<dbReference type="Proteomes" id="UP000037175">
    <property type="component" value="Unassembled WGS sequence"/>
</dbReference>
<dbReference type="Gene3D" id="3.40.50.150">
    <property type="entry name" value="Vaccinia Virus protein VP39"/>
    <property type="match status" value="1"/>
</dbReference>
<dbReference type="Pfam" id="PF08241">
    <property type="entry name" value="Methyltransf_11"/>
    <property type="match status" value="1"/>
</dbReference>
<dbReference type="AlphaFoldDB" id="A0A0L6W632"/>
<dbReference type="SUPFAM" id="SSF53335">
    <property type="entry name" value="S-adenosyl-L-methionine-dependent methyltransferases"/>
    <property type="match status" value="1"/>
</dbReference>